<organism evidence="1 3">
    <name type="scientific">Commensalibacter communis</name>
    <dbReference type="NCBI Taxonomy" id="2972786"/>
    <lineage>
        <taxon>Bacteria</taxon>
        <taxon>Pseudomonadati</taxon>
        <taxon>Pseudomonadota</taxon>
        <taxon>Alphaproteobacteria</taxon>
        <taxon>Acetobacterales</taxon>
        <taxon>Acetobacteraceae</taxon>
    </lineage>
</organism>
<dbReference type="Proteomes" id="UP001154255">
    <property type="component" value="Unassembled WGS sequence"/>
</dbReference>
<dbReference type="Proteomes" id="UP001154259">
    <property type="component" value="Unassembled WGS sequence"/>
</dbReference>
<keyword evidence="4" id="KW-1185">Reference proteome</keyword>
<evidence type="ECO:0000313" key="1">
    <source>
        <dbReference type="EMBL" id="CAI3924431.1"/>
    </source>
</evidence>
<comment type="caution">
    <text evidence="1">The sequence shown here is derived from an EMBL/GenBank/DDBJ whole genome shotgun (WGS) entry which is preliminary data.</text>
</comment>
<evidence type="ECO:0000313" key="2">
    <source>
        <dbReference type="EMBL" id="CAI3936518.1"/>
    </source>
</evidence>
<proteinExistence type="predicted"/>
<reference evidence="1" key="1">
    <citation type="submission" date="2022-10" db="EMBL/GenBank/DDBJ databases">
        <authorList>
            <person name="Botero Cardona J."/>
        </authorList>
    </citation>
    <scope>NUCLEOTIDE SEQUENCE</scope>
    <source>
        <strain evidence="1">LMG 31819</strain>
        <strain evidence="2">R-53529</strain>
    </source>
</reference>
<evidence type="ECO:0000313" key="4">
    <source>
        <dbReference type="Proteomes" id="UP001154259"/>
    </source>
</evidence>
<gene>
    <name evidence="2" type="ORF">R53529_LOCUS849</name>
    <name evidence="1" type="ORF">R53530_LOCUS252</name>
</gene>
<dbReference type="EMBL" id="CAMXCS010000001">
    <property type="protein sequence ID" value="CAI3936518.1"/>
    <property type="molecule type" value="Genomic_DNA"/>
</dbReference>
<evidence type="ECO:0000313" key="3">
    <source>
        <dbReference type="Proteomes" id="UP001154255"/>
    </source>
</evidence>
<dbReference type="RefSeq" id="WP_271789275.1">
    <property type="nucleotide sequence ID" value="NZ_CAMXCL010000001.1"/>
</dbReference>
<dbReference type="AlphaFoldDB" id="A0A9W4TP86"/>
<dbReference type="EMBL" id="CAMXCM010000001">
    <property type="protein sequence ID" value="CAI3924431.1"/>
    <property type="molecule type" value="Genomic_DNA"/>
</dbReference>
<name>A0A9W4TP86_9PROT</name>
<sequence>MVKNKKQTISLIVGIFSTFLIGISNAMAYVPAGNVGFSWQIGKFVKPYNNTGLTNLTFRFTVNKNTLHATGTYFAQQFYFNNSGNQGNGAYTGLQPQYDINGKQYLRAVFSSFIANSTTTDPNCSNGADGGPGVSCGVVFPTTYGHNYKMTVKKTTGNTWSGDLQDEQTGQTVHIGSWTLPSTVSNLQTSGSGFAEYYAFYKVGFPQFVVPSCNLLAKISVFYGPVTSTDFGGAIGNTSKMYFPFEYNTDCIGSLSNFSSKTVSTKINITPYQLTGYGYQIERGWVSTIQ</sequence>
<accession>A0A9W4TP86</accession>
<protein>
    <submittedName>
        <fullName evidence="1">Uncharacterized protein</fullName>
    </submittedName>
</protein>